<evidence type="ECO:0000313" key="2">
    <source>
        <dbReference type="EMBL" id="ROT62632.1"/>
    </source>
</evidence>
<dbReference type="EMBL" id="QCYY01003580">
    <property type="protein sequence ID" value="ROT62632.1"/>
    <property type="molecule type" value="Genomic_DNA"/>
</dbReference>
<evidence type="ECO:0000256" key="1">
    <source>
        <dbReference type="SAM" id="MobiDB-lite"/>
    </source>
</evidence>
<protein>
    <submittedName>
        <fullName evidence="2">Uncharacterized protein</fullName>
    </submittedName>
</protein>
<organism evidence="2 3">
    <name type="scientific">Penaeus vannamei</name>
    <name type="common">Whiteleg shrimp</name>
    <name type="synonym">Litopenaeus vannamei</name>
    <dbReference type="NCBI Taxonomy" id="6689"/>
    <lineage>
        <taxon>Eukaryota</taxon>
        <taxon>Metazoa</taxon>
        <taxon>Ecdysozoa</taxon>
        <taxon>Arthropoda</taxon>
        <taxon>Crustacea</taxon>
        <taxon>Multicrustacea</taxon>
        <taxon>Malacostraca</taxon>
        <taxon>Eumalacostraca</taxon>
        <taxon>Eucarida</taxon>
        <taxon>Decapoda</taxon>
        <taxon>Dendrobranchiata</taxon>
        <taxon>Penaeoidea</taxon>
        <taxon>Penaeidae</taxon>
        <taxon>Penaeus</taxon>
    </lineage>
</organism>
<keyword evidence="3" id="KW-1185">Reference proteome</keyword>
<reference evidence="2 3" key="1">
    <citation type="submission" date="2018-04" db="EMBL/GenBank/DDBJ databases">
        <authorList>
            <person name="Zhang X."/>
            <person name="Yuan J."/>
            <person name="Li F."/>
            <person name="Xiang J."/>
        </authorList>
    </citation>
    <scope>NUCLEOTIDE SEQUENCE [LARGE SCALE GENOMIC DNA]</scope>
    <source>
        <tissue evidence="2">Muscle</tissue>
    </source>
</reference>
<proteinExistence type="predicted"/>
<feature type="region of interest" description="Disordered" evidence="1">
    <location>
        <begin position="81"/>
        <end position="101"/>
    </location>
</feature>
<name>A0A3R7PXL9_PENVA</name>
<sequence length="476" mass="51756">MLQHSQFYEVTLEGRDPVDDGGLEKEKKAKFKGIRRGTDDVERPLRQRPAPCLSFTGRLGGAWGATGASGARLGILSRRRTPSGDELRGRSVGGGGRGESPPSSLLLFTQIFIFSLHHFCSPNLRELLSIFLTLPLFSPSSPLPFFRFLSYPFQRLLSLPLDLPPHPYYPLHPLFFLSSSYLTYPLFFTLPCPLIPSHFQFLVHAYPLHLSYFIHSPLLSSPLLSLCLLHLSLSRPNSSTLQPPLPPPPPLLPLSSLPSFTASSLGSPQPSSPSLNPFPGSHSLPHLFFLPSHFLPDSSPSPPAHPLTFPPTPLILPFPFPNLPLFAQPSLLAPTPLPSPTSLPSSPFSPFPAPSSSPPPPMPPSFPSPPPPSPPSLLLSPSSLPPWSPFLSPHVRSFRLSPLSSPTPSAYSSCFLPPLPSSPFPSPHLPPPRPSPLSPPPSLPPPFPLLPPLSPLPLPPPLTSSYLYRYRFISAR</sequence>
<feature type="region of interest" description="Disordered" evidence="1">
    <location>
        <begin position="337"/>
        <end position="377"/>
    </location>
</feature>
<gene>
    <name evidence="2" type="ORF">C7M84_019509</name>
</gene>
<reference evidence="2 3" key="2">
    <citation type="submission" date="2019-01" db="EMBL/GenBank/DDBJ databases">
        <title>The decoding of complex shrimp genome reveals the adaptation for benthos swimmer, frequently molting mechanism and breeding impact on genome.</title>
        <authorList>
            <person name="Sun Y."/>
            <person name="Gao Y."/>
            <person name="Yu Y."/>
        </authorList>
    </citation>
    <scope>NUCLEOTIDE SEQUENCE [LARGE SCALE GENOMIC DNA]</scope>
    <source>
        <tissue evidence="2">Muscle</tissue>
    </source>
</reference>
<comment type="caution">
    <text evidence="2">The sequence shown here is derived from an EMBL/GenBank/DDBJ whole genome shotgun (WGS) entry which is preliminary data.</text>
</comment>
<dbReference type="AlphaFoldDB" id="A0A3R7PXL9"/>
<feature type="region of interest" description="Disordered" evidence="1">
    <location>
        <begin position="425"/>
        <end position="444"/>
    </location>
</feature>
<dbReference type="Proteomes" id="UP000283509">
    <property type="component" value="Unassembled WGS sequence"/>
</dbReference>
<feature type="compositionally biased region" description="Pro residues" evidence="1">
    <location>
        <begin position="337"/>
        <end position="375"/>
    </location>
</feature>
<accession>A0A3R7PXL9</accession>
<evidence type="ECO:0000313" key="3">
    <source>
        <dbReference type="Proteomes" id="UP000283509"/>
    </source>
</evidence>